<gene>
    <name evidence="2" type="ORF">PsB1_0600</name>
</gene>
<accession>A0ABQ4PTV5</accession>
<comment type="caution">
    <text evidence="2">The sequence shown here is derived from an EMBL/GenBank/DDBJ whole genome shotgun (WGS) entry which is preliminary data.</text>
</comment>
<proteinExistence type="predicted"/>
<dbReference type="Proteomes" id="UP001161064">
    <property type="component" value="Unassembled WGS sequence"/>
</dbReference>
<organism evidence="2 3">
    <name type="scientific">Candidatus Phycosocius spiralis</name>
    <dbReference type="NCBI Taxonomy" id="2815099"/>
    <lineage>
        <taxon>Bacteria</taxon>
        <taxon>Pseudomonadati</taxon>
        <taxon>Pseudomonadota</taxon>
        <taxon>Alphaproteobacteria</taxon>
        <taxon>Caulobacterales</taxon>
        <taxon>Caulobacterales incertae sedis</taxon>
        <taxon>Candidatus Phycosocius</taxon>
    </lineage>
</organism>
<reference evidence="2" key="1">
    <citation type="submission" date="2021-05" db="EMBL/GenBank/DDBJ databases">
        <authorList>
            <person name="Tanabe Y."/>
        </authorList>
    </citation>
    <scope>NUCLEOTIDE SEQUENCE</scope>
    <source>
        <strain evidence="2">BOTRYCO-1</strain>
    </source>
</reference>
<protein>
    <submittedName>
        <fullName evidence="2">Uncharacterized protein</fullName>
    </submittedName>
</protein>
<sequence>MAGKCPTTDRGGPNHSKINAEQAYPDVLRARIAVPEVIEFYGMEFDTPGADHSSLIIPRTDAERDTLFSIESRFTKHEPWPRDKGRDTEPKMLEALTFMRALAAPPVMFANHPSRSAEELYGYGLDNPSELRAWNNTAPNVAVGMEGAPGHQAAALAPDGSIKPDGNRGSYRHAPTLGGFDAMSARLGGFWDSLLG</sequence>
<evidence type="ECO:0000313" key="2">
    <source>
        <dbReference type="EMBL" id="GIU66446.1"/>
    </source>
</evidence>
<name>A0ABQ4PTV5_9PROT</name>
<dbReference type="EMBL" id="BPFZ01000002">
    <property type="protein sequence ID" value="GIU66446.1"/>
    <property type="molecule type" value="Genomic_DNA"/>
</dbReference>
<feature type="region of interest" description="Disordered" evidence="1">
    <location>
        <begin position="1"/>
        <end position="20"/>
    </location>
</feature>
<evidence type="ECO:0000256" key="1">
    <source>
        <dbReference type="SAM" id="MobiDB-lite"/>
    </source>
</evidence>
<reference evidence="2" key="2">
    <citation type="journal article" date="2023" name="ISME Commun">
        <title>Characterization of a bloom-associated alphaproteobacterial lineage, 'Candidatus Phycosocius': insights into freshwater algal-bacterial interactions.</title>
        <authorList>
            <person name="Tanabe Y."/>
            <person name="Yamaguchi H."/>
            <person name="Yoshida M."/>
            <person name="Kai A."/>
            <person name="Okazaki Y."/>
        </authorList>
    </citation>
    <scope>NUCLEOTIDE SEQUENCE</scope>
    <source>
        <strain evidence="2">BOTRYCO-1</strain>
    </source>
</reference>
<dbReference type="RefSeq" id="WP_284358979.1">
    <property type="nucleotide sequence ID" value="NZ_BPFZ01000002.1"/>
</dbReference>
<evidence type="ECO:0000313" key="3">
    <source>
        <dbReference type="Proteomes" id="UP001161064"/>
    </source>
</evidence>
<keyword evidence="3" id="KW-1185">Reference proteome</keyword>